<name>A0ABV0QG30_9TELE</name>
<proteinExistence type="predicted"/>
<organism evidence="2 3">
    <name type="scientific">Xenoophorus captivus</name>
    <dbReference type="NCBI Taxonomy" id="1517983"/>
    <lineage>
        <taxon>Eukaryota</taxon>
        <taxon>Metazoa</taxon>
        <taxon>Chordata</taxon>
        <taxon>Craniata</taxon>
        <taxon>Vertebrata</taxon>
        <taxon>Euteleostomi</taxon>
        <taxon>Actinopterygii</taxon>
        <taxon>Neopterygii</taxon>
        <taxon>Teleostei</taxon>
        <taxon>Neoteleostei</taxon>
        <taxon>Acanthomorphata</taxon>
        <taxon>Ovalentaria</taxon>
        <taxon>Atherinomorphae</taxon>
        <taxon>Cyprinodontiformes</taxon>
        <taxon>Goodeidae</taxon>
        <taxon>Xenoophorus</taxon>
    </lineage>
</organism>
<evidence type="ECO:0000313" key="2">
    <source>
        <dbReference type="EMBL" id="MEQ2194775.1"/>
    </source>
</evidence>
<gene>
    <name evidence="2" type="ORF">XENOCAPTIV_002834</name>
</gene>
<dbReference type="Proteomes" id="UP001434883">
    <property type="component" value="Unassembled WGS sequence"/>
</dbReference>
<keyword evidence="3" id="KW-1185">Reference proteome</keyword>
<accession>A0ABV0QG30</accession>
<feature type="region of interest" description="Disordered" evidence="1">
    <location>
        <begin position="280"/>
        <end position="299"/>
    </location>
</feature>
<protein>
    <submittedName>
        <fullName evidence="2">Uncharacterized protein</fullName>
    </submittedName>
</protein>
<feature type="compositionally biased region" description="Polar residues" evidence="1">
    <location>
        <begin position="132"/>
        <end position="146"/>
    </location>
</feature>
<dbReference type="EMBL" id="JAHRIN010009693">
    <property type="protein sequence ID" value="MEQ2194775.1"/>
    <property type="molecule type" value="Genomic_DNA"/>
</dbReference>
<evidence type="ECO:0000256" key="1">
    <source>
        <dbReference type="SAM" id="MobiDB-lite"/>
    </source>
</evidence>
<feature type="compositionally biased region" description="Polar residues" evidence="1">
    <location>
        <begin position="280"/>
        <end position="289"/>
    </location>
</feature>
<reference evidence="2 3" key="1">
    <citation type="submission" date="2021-06" db="EMBL/GenBank/DDBJ databases">
        <authorList>
            <person name="Palmer J.M."/>
        </authorList>
    </citation>
    <scope>NUCLEOTIDE SEQUENCE [LARGE SCALE GENOMIC DNA]</scope>
    <source>
        <strain evidence="2 3">XC_2019</strain>
        <tissue evidence="2">Muscle</tissue>
    </source>
</reference>
<feature type="region of interest" description="Disordered" evidence="1">
    <location>
        <begin position="132"/>
        <end position="153"/>
    </location>
</feature>
<comment type="caution">
    <text evidence="2">The sequence shown here is derived from an EMBL/GenBank/DDBJ whole genome shotgun (WGS) entry which is preliminary data.</text>
</comment>
<sequence length="299" mass="33276">MIFISKLNFNGCPHLGENLLACNESTSVFFLLQQAHPSVSISFPRFIGCSAVVLSNSFVCQSIPYIATCLTGDSTHQHLLYTKTDSAYLPRALDREELRSSKHFYFVSSWPAAHPRGARGWRRSGDESSLGSFVSQEETLPRSSDFSCAPRPQSAIEGGQLDIWLEYLRTMPSKVRSPIHNPSFDNQTASEGQTPGRAWRQMDLSFSTASSSCGSSPSSQESLQTMWFPSPEHRRAWEKAHIMQSPSKEQTQLSCLAPVKIGWLPIQRRAMLVGNACSQKQHLNKSSGQVRHIKPVTNS</sequence>
<evidence type="ECO:0000313" key="3">
    <source>
        <dbReference type="Proteomes" id="UP001434883"/>
    </source>
</evidence>